<comment type="caution">
    <text evidence="3">The sequence shown here is derived from an EMBL/GenBank/DDBJ whole genome shotgun (WGS) entry which is preliminary data.</text>
</comment>
<gene>
    <name evidence="3" type="ORF">B0G62_10154</name>
</gene>
<name>A0A2S4MLP1_9BURK</name>
<dbReference type="RefSeq" id="WP_103701424.1">
    <property type="nucleotide sequence ID" value="NZ_PQGA01000001.1"/>
</dbReference>
<dbReference type="AlphaFoldDB" id="A0A2S4MLP1"/>
<evidence type="ECO:0000256" key="2">
    <source>
        <dbReference type="SAM" id="SignalP"/>
    </source>
</evidence>
<protein>
    <submittedName>
        <fullName evidence="3">Uncharacterized protein DUF3106</fullName>
    </submittedName>
</protein>
<evidence type="ECO:0000313" key="3">
    <source>
        <dbReference type="EMBL" id="POR55660.1"/>
    </source>
</evidence>
<feature type="compositionally biased region" description="Low complexity" evidence="1">
    <location>
        <begin position="242"/>
        <end position="260"/>
    </location>
</feature>
<dbReference type="Pfam" id="PF11304">
    <property type="entry name" value="DUF3106"/>
    <property type="match status" value="1"/>
</dbReference>
<keyword evidence="2" id="KW-0732">Signal</keyword>
<feature type="signal peptide" evidence="2">
    <location>
        <begin position="1"/>
        <end position="22"/>
    </location>
</feature>
<feature type="chain" id="PRO_5015591897" evidence="2">
    <location>
        <begin position="23"/>
        <end position="277"/>
    </location>
</feature>
<evidence type="ECO:0000256" key="1">
    <source>
        <dbReference type="SAM" id="MobiDB-lite"/>
    </source>
</evidence>
<dbReference type="EMBL" id="PQGA01000001">
    <property type="protein sequence ID" value="POR55660.1"/>
    <property type="molecule type" value="Genomic_DNA"/>
</dbReference>
<evidence type="ECO:0000313" key="4">
    <source>
        <dbReference type="Proteomes" id="UP000237381"/>
    </source>
</evidence>
<dbReference type="OrthoDB" id="9796567at2"/>
<feature type="region of interest" description="Disordered" evidence="1">
    <location>
        <begin position="171"/>
        <end position="277"/>
    </location>
</feature>
<sequence>MSYKRGLAIVIGCVVTALVSYAATYPRFHPEAAAPDAALAPAVAAQGQPSASDSIAAAATVAAAPANDNADNPLSWSRLTDAQRVALAPFASEWDKFSDVRKRKWLRIAAHYPKMTPDVQRRLQERMAEWVRMTPEQRRVARENYQVSKELPPQARQRAWKAYQELSEDQKEKLAASERKRRTVVSAPPSGNKSEIRDIERLVNERDRRARARTAAGASVPGGTTAPVAPGQPGTSGQLAEPPATAMAASIPAAGSFEPAIPVPVSPSEAPAAFKGS</sequence>
<dbReference type="InterPro" id="IPR021455">
    <property type="entry name" value="DUF3106"/>
</dbReference>
<organism evidence="3 4">
    <name type="scientific">Paraburkholderia eburnea</name>
    <dbReference type="NCBI Taxonomy" id="1189126"/>
    <lineage>
        <taxon>Bacteria</taxon>
        <taxon>Pseudomonadati</taxon>
        <taxon>Pseudomonadota</taxon>
        <taxon>Betaproteobacteria</taxon>
        <taxon>Burkholderiales</taxon>
        <taxon>Burkholderiaceae</taxon>
        <taxon>Paraburkholderia</taxon>
    </lineage>
</organism>
<keyword evidence="4" id="KW-1185">Reference proteome</keyword>
<reference evidence="3 4" key="1">
    <citation type="submission" date="2018-01" db="EMBL/GenBank/DDBJ databases">
        <title>Genomic Encyclopedia of Type Strains, Phase III (KMG-III): the genomes of soil and plant-associated and newly described type strains.</title>
        <authorList>
            <person name="Whitman W."/>
        </authorList>
    </citation>
    <scope>NUCLEOTIDE SEQUENCE [LARGE SCALE GENOMIC DNA]</scope>
    <source>
        <strain evidence="3 4">JCM 18070</strain>
    </source>
</reference>
<dbReference type="Proteomes" id="UP000237381">
    <property type="component" value="Unassembled WGS sequence"/>
</dbReference>
<proteinExistence type="predicted"/>
<feature type="compositionally biased region" description="Basic and acidic residues" evidence="1">
    <location>
        <begin position="194"/>
        <end position="208"/>
    </location>
</feature>
<accession>A0A2S4MLP1</accession>
<feature type="compositionally biased region" description="Low complexity" evidence="1">
    <location>
        <begin position="266"/>
        <end position="277"/>
    </location>
</feature>